<dbReference type="Pfam" id="PF00528">
    <property type="entry name" value="BPD_transp_1"/>
    <property type="match status" value="1"/>
</dbReference>
<dbReference type="InterPro" id="IPR000515">
    <property type="entry name" value="MetI-like"/>
</dbReference>
<gene>
    <name evidence="8" type="ORF">DRBB29_0536</name>
</gene>
<keyword evidence="2 7" id="KW-0813">Transport</keyword>
<comment type="similarity">
    <text evidence="7">Belongs to the binding-protein-dependent transport system permease family.</text>
</comment>
<evidence type="ECO:0000256" key="2">
    <source>
        <dbReference type="ARBA" id="ARBA00022448"/>
    </source>
</evidence>
<evidence type="ECO:0000256" key="3">
    <source>
        <dbReference type="ARBA" id="ARBA00022475"/>
    </source>
</evidence>
<keyword evidence="3" id="KW-1003">Cell membrane</keyword>
<evidence type="ECO:0000256" key="4">
    <source>
        <dbReference type="ARBA" id="ARBA00022692"/>
    </source>
</evidence>
<keyword evidence="5 7" id="KW-1133">Transmembrane helix</keyword>
<dbReference type="InterPro" id="IPR035906">
    <property type="entry name" value="MetI-like_sf"/>
</dbReference>
<proteinExistence type="inferred from homology"/>
<evidence type="ECO:0000256" key="5">
    <source>
        <dbReference type="ARBA" id="ARBA00022989"/>
    </source>
</evidence>
<dbReference type="CDD" id="cd06261">
    <property type="entry name" value="TM_PBP2"/>
    <property type="match status" value="1"/>
</dbReference>
<feature type="transmembrane region" description="Helical" evidence="7">
    <location>
        <begin position="189"/>
        <end position="209"/>
    </location>
</feature>
<feature type="transmembrane region" description="Helical" evidence="7">
    <location>
        <begin position="43"/>
        <end position="68"/>
    </location>
</feature>
<dbReference type="GO" id="GO:0055085">
    <property type="term" value="P:transmembrane transport"/>
    <property type="evidence" value="ECO:0007669"/>
    <property type="project" value="InterPro"/>
</dbReference>
<dbReference type="GO" id="GO:0005886">
    <property type="term" value="C:plasma membrane"/>
    <property type="evidence" value="ECO:0007669"/>
    <property type="project" value="UniProtKB-SubCell"/>
</dbReference>
<keyword evidence="6 7" id="KW-0472">Membrane</keyword>
<accession>A0A0L0LSX2</accession>
<feature type="transmembrane region" description="Helical" evidence="7">
    <location>
        <begin position="109"/>
        <end position="133"/>
    </location>
</feature>
<comment type="subcellular location">
    <subcellularLocation>
        <location evidence="1 7">Cell membrane</location>
        <topology evidence="1 7">Multi-pass membrane protein</topology>
    </subcellularLocation>
</comment>
<organism evidence="8 9">
    <name type="scientific">Bifidobacterium breve</name>
    <dbReference type="NCBI Taxonomy" id="1685"/>
    <lineage>
        <taxon>Bacteria</taxon>
        <taxon>Bacillati</taxon>
        <taxon>Actinomycetota</taxon>
        <taxon>Actinomycetes</taxon>
        <taxon>Bifidobacteriales</taxon>
        <taxon>Bifidobacteriaceae</taxon>
        <taxon>Bifidobacterium</taxon>
    </lineage>
</organism>
<dbReference type="EMBL" id="CP023198">
    <property type="protein sequence ID" value="AUE18103.1"/>
    <property type="molecule type" value="Genomic_DNA"/>
</dbReference>
<dbReference type="RefSeq" id="WP_025221246.1">
    <property type="nucleotide sequence ID" value="NZ_CP021387.1"/>
</dbReference>
<evidence type="ECO:0000313" key="8">
    <source>
        <dbReference type="EMBL" id="AUE18103.1"/>
    </source>
</evidence>
<evidence type="ECO:0000256" key="6">
    <source>
        <dbReference type="ARBA" id="ARBA00023136"/>
    </source>
</evidence>
<evidence type="ECO:0000313" key="9">
    <source>
        <dbReference type="Proteomes" id="UP000232496"/>
    </source>
</evidence>
<reference evidence="8 9" key="1">
    <citation type="submission" date="2017-09" db="EMBL/GenBank/DDBJ databases">
        <title>Comparative genomics and methylome analysis of the gut commensal Bifidobacterium breve.</title>
        <authorList>
            <person name="Bottacini F."/>
            <person name="Morrissey R."/>
            <person name="Roberts R.J."/>
            <person name="James K."/>
            <person name="van Breen J."/>
            <person name="Egan M."/>
            <person name="Lambert J."/>
            <person name="van Limpt K."/>
            <person name="Stanton C."/>
            <person name="Knol J."/>
            <person name="O' Connell Motherway M."/>
            <person name="van Sinderen D."/>
        </authorList>
    </citation>
    <scope>NUCLEOTIDE SEQUENCE [LARGE SCALE GENOMIC DNA]</scope>
    <source>
        <strain evidence="8 9">DRBB29</strain>
    </source>
</reference>
<dbReference type="SUPFAM" id="SSF161098">
    <property type="entry name" value="MetI-like"/>
    <property type="match status" value="1"/>
</dbReference>
<feature type="transmembrane region" description="Helical" evidence="7">
    <location>
        <begin position="287"/>
        <end position="306"/>
    </location>
</feature>
<keyword evidence="4 7" id="KW-0812">Transmembrane</keyword>
<dbReference type="PROSITE" id="PS50928">
    <property type="entry name" value="ABC_TM1"/>
    <property type="match status" value="1"/>
</dbReference>
<dbReference type="PANTHER" id="PTHR43744">
    <property type="entry name" value="ABC TRANSPORTER PERMEASE PROTEIN MG189-RELATED-RELATED"/>
    <property type="match status" value="1"/>
</dbReference>
<dbReference type="Proteomes" id="UP000232496">
    <property type="component" value="Chromosome"/>
</dbReference>
<dbReference type="PANTHER" id="PTHR43744:SF12">
    <property type="entry name" value="ABC TRANSPORTER PERMEASE PROTEIN MG189-RELATED"/>
    <property type="match status" value="1"/>
</dbReference>
<feature type="transmembrane region" description="Helical" evidence="7">
    <location>
        <begin position="221"/>
        <end position="246"/>
    </location>
</feature>
<feature type="transmembrane region" description="Helical" evidence="7">
    <location>
        <begin position="145"/>
        <end position="169"/>
    </location>
</feature>
<dbReference type="Gene3D" id="1.10.3720.10">
    <property type="entry name" value="MetI-like"/>
    <property type="match status" value="1"/>
</dbReference>
<name>A0A0L0LSX2_BIFBR</name>
<protein>
    <submittedName>
        <fullName evidence="8">Permease of ABC transporter for sugars</fullName>
    </submittedName>
</protein>
<evidence type="ECO:0000256" key="1">
    <source>
        <dbReference type="ARBA" id="ARBA00004651"/>
    </source>
</evidence>
<evidence type="ECO:0000256" key="7">
    <source>
        <dbReference type="RuleBase" id="RU363032"/>
    </source>
</evidence>
<sequence>MTASIQTVIRKRQDKRNLKLALEDHRTRVAKAQKIQLTTMQKIMNVIVHVLMALMVLYCLIPLIWLLFSSTKTNEGLFSSFGLWFASQNAFLQNLHDTFTFQDGIYVKWLWNTILYAVAAGLGSTIFATFAGYAVATMRFPGRKLLLTVTLAFMSIPSSIITVPLYLMYSNIGLVGSMWSVIIPQLSNAFGLYLMIIFAQTSIPVSLLEAAKLDGANSWQVFWKVAFPLLSPGFVTVLLFALVGAWNNYFLPLIMLSDANKFPLTVGLNVWLRLGQDSMYYATPNNLILMGSLIAIIPLIIAFLSLQKYWQNGLSAGAVKQ</sequence>
<dbReference type="AlphaFoldDB" id="A0A0L0LSX2"/>